<evidence type="ECO:0000313" key="6">
    <source>
        <dbReference type="EMBL" id="ACV11507.1"/>
    </source>
</evidence>
<dbReference type="Gene3D" id="3.20.20.70">
    <property type="entry name" value="Aldolase class I"/>
    <property type="match status" value="1"/>
</dbReference>
<dbReference type="NCBIfam" id="TIGR01182">
    <property type="entry name" value="eda"/>
    <property type="match status" value="1"/>
</dbReference>
<evidence type="ECO:0000256" key="1">
    <source>
        <dbReference type="ARBA" id="ARBA00004761"/>
    </source>
</evidence>
<accession>C7NNA7</accession>
<dbReference type="AlphaFoldDB" id="C7NNA7"/>
<organism evidence="6 7">
    <name type="scientific">Halorhabdus utahensis (strain DSM 12940 / JCM 11049 / AX-2)</name>
    <dbReference type="NCBI Taxonomy" id="519442"/>
    <lineage>
        <taxon>Archaea</taxon>
        <taxon>Methanobacteriati</taxon>
        <taxon>Methanobacteriota</taxon>
        <taxon>Stenosarchaea group</taxon>
        <taxon>Halobacteria</taxon>
        <taxon>Halobacteriales</taxon>
        <taxon>Haloarculaceae</taxon>
        <taxon>Halorhabdus</taxon>
    </lineage>
</organism>
<proteinExistence type="inferred from homology"/>
<dbReference type="OrthoDB" id="184672at2157"/>
<dbReference type="eggNOG" id="arCOG01090">
    <property type="taxonomic scope" value="Archaea"/>
</dbReference>
<dbReference type="EMBL" id="CP001687">
    <property type="protein sequence ID" value="ACV11507.1"/>
    <property type="molecule type" value="Genomic_DNA"/>
</dbReference>
<dbReference type="GeneID" id="8383608"/>
<dbReference type="InterPro" id="IPR000887">
    <property type="entry name" value="Aldlse_KDPG_KHG"/>
</dbReference>
<evidence type="ECO:0000313" key="7">
    <source>
        <dbReference type="Proteomes" id="UP000002071"/>
    </source>
</evidence>
<keyword evidence="7" id="KW-1185">Reference proteome</keyword>
<dbReference type="HOGENOM" id="CLU_077795_2_0_2"/>
<comment type="subunit">
    <text evidence="3">Homotrimer.</text>
</comment>
<dbReference type="SUPFAM" id="SSF51569">
    <property type="entry name" value="Aldolase"/>
    <property type="match status" value="1"/>
</dbReference>
<comment type="pathway">
    <text evidence="1">Carbohydrate acid metabolism.</text>
</comment>
<sequence>MSDIEQQFVDSGVVAVLRNIDADAMVDTVEALHRGGVTAFEVTVDARNASELVGDVVETFDGEDAVVGAGSVLDAAAARSAIEAGAEFVVGPTLEEDVIETANRYDTLVAPGVMTPTEALRAAEAGADLIKVFPAATVGPGHLSAIQAPLGDLPLMPTGGVGPDNVADFFEAGATVVGAGSALIDYDAIERGDFEAVEAHAGEFVAAVEDARE</sequence>
<gene>
    <name evidence="6" type="ordered locus">Huta_1331</name>
</gene>
<dbReference type="PANTHER" id="PTHR30246">
    <property type="entry name" value="2-KETO-3-DEOXY-6-PHOSPHOGLUCONATE ALDOLASE"/>
    <property type="match status" value="1"/>
</dbReference>
<dbReference type="RefSeq" id="WP_015789081.1">
    <property type="nucleotide sequence ID" value="NC_013158.1"/>
</dbReference>
<comment type="similarity">
    <text evidence="2">Belongs to the KHG/KDPG aldolase family.</text>
</comment>
<dbReference type="STRING" id="519442.Huta_1331"/>
<evidence type="ECO:0000256" key="2">
    <source>
        <dbReference type="ARBA" id="ARBA00006906"/>
    </source>
</evidence>
<evidence type="ECO:0000256" key="5">
    <source>
        <dbReference type="ARBA" id="ARBA00023277"/>
    </source>
</evidence>
<dbReference type="CDD" id="cd00452">
    <property type="entry name" value="KDPG_aldolase"/>
    <property type="match status" value="1"/>
</dbReference>
<reference evidence="6 7" key="1">
    <citation type="journal article" date="2009" name="Stand. Genomic Sci.">
        <title>Complete genome sequence of Halorhabdus utahensis type strain (AX-2).</title>
        <authorList>
            <person name="Anderson I."/>
            <person name="Tindall B.J."/>
            <person name="Pomrenke H."/>
            <person name="Goker M."/>
            <person name="Lapidus A."/>
            <person name="Nolan M."/>
            <person name="Copeland A."/>
            <person name="Glavina Del Rio T."/>
            <person name="Chen F."/>
            <person name="Tice H."/>
            <person name="Cheng J.F."/>
            <person name="Lucas S."/>
            <person name="Chertkov O."/>
            <person name="Bruce D."/>
            <person name="Brettin T."/>
            <person name="Detter J.C."/>
            <person name="Han C."/>
            <person name="Goodwin L."/>
            <person name="Land M."/>
            <person name="Hauser L."/>
            <person name="Chang Y.J."/>
            <person name="Jeffries C.D."/>
            <person name="Pitluck S."/>
            <person name="Pati A."/>
            <person name="Mavromatis K."/>
            <person name="Ivanova N."/>
            <person name="Ovchinnikova G."/>
            <person name="Chen A."/>
            <person name="Palaniappan K."/>
            <person name="Chain P."/>
            <person name="Rohde M."/>
            <person name="Bristow J."/>
            <person name="Eisen J.A."/>
            <person name="Markowitz V."/>
            <person name="Hugenholtz P."/>
            <person name="Kyrpides N.C."/>
            <person name="Klenk H.P."/>
        </authorList>
    </citation>
    <scope>NUCLEOTIDE SEQUENCE [LARGE SCALE GENOMIC DNA]</scope>
    <source>
        <strain evidence="7">DSM 12940 / JCM 11049 / AX-2</strain>
    </source>
</reference>
<dbReference type="Pfam" id="PF01081">
    <property type="entry name" value="Aldolase"/>
    <property type="match status" value="1"/>
</dbReference>
<dbReference type="PANTHER" id="PTHR30246:SF1">
    <property type="entry name" value="2-DEHYDRO-3-DEOXY-6-PHOSPHOGALACTONATE ALDOLASE-RELATED"/>
    <property type="match status" value="1"/>
</dbReference>
<evidence type="ECO:0000256" key="3">
    <source>
        <dbReference type="ARBA" id="ARBA00011233"/>
    </source>
</evidence>
<dbReference type="KEGG" id="hut:Huta_1331"/>
<dbReference type="InterPro" id="IPR013785">
    <property type="entry name" value="Aldolase_TIM"/>
</dbReference>
<name>C7NNA7_HALUD</name>
<evidence type="ECO:0000256" key="4">
    <source>
        <dbReference type="ARBA" id="ARBA00023239"/>
    </source>
</evidence>
<dbReference type="GO" id="GO:0016829">
    <property type="term" value="F:lyase activity"/>
    <property type="evidence" value="ECO:0007669"/>
    <property type="project" value="UniProtKB-KW"/>
</dbReference>
<dbReference type="Proteomes" id="UP000002071">
    <property type="component" value="Chromosome"/>
</dbReference>
<keyword evidence="4" id="KW-0456">Lyase</keyword>
<keyword evidence="5" id="KW-0119">Carbohydrate metabolism</keyword>
<protein>
    <submittedName>
        <fullName evidence="6">2-dehydro-3-deoxyphosphogluconate aldolase/4-hydroxy-2-oxoglutarate aldolase</fullName>
    </submittedName>
</protein>